<evidence type="ECO:0000313" key="5">
    <source>
        <dbReference type="Proteomes" id="UP000287865"/>
    </source>
</evidence>
<dbReference type="EMBL" id="PIPK01000002">
    <property type="protein sequence ID" value="RUO27799.1"/>
    <property type="molecule type" value="Genomic_DNA"/>
</dbReference>
<accession>A0A327X788</accession>
<dbReference type="AlphaFoldDB" id="A0A327X788"/>
<feature type="transmembrane region" description="Helical" evidence="1">
    <location>
        <begin position="12"/>
        <end position="39"/>
    </location>
</feature>
<evidence type="ECO:0000313" key="2">
    <source>
        <dbReference type="EMBL" id="RAJ99036.1"/>
    </source>
</evidence>
<dbReference type="Proteomes" id="UP000287865">
    <property type="component" value="Unassembled WGS sequence"/>
</dbReference>
<protein>
    <submittedName>
        <fullName evidence="2">Putative membrane protein YqhA</fullName>
    </submittedName>
</protein>
<name>A0A327X788_9GAMM</name>
<evidence type="ECO:0000313" key="3">
    <source>
        <dbReference type="EMBL" id="RUO27799.1"/>
    </source>
</evidence>
<keyword evidence="1" id="KW-0472">Membrane</keyword>
<keyword evidence="1" id="KW-0812">Transmembrane</keyword>
<proteinExistence type="predicted"/>
<dbReference type="PANTHER" id="PTHR31721:SF4">
    <property type="entry name" value="OS06G0710300 PROTEIN"/>
    <property type="match status" value="1"/>
</dbReference>
<comment type="caution">
    <text evidence="2">The sequence shown here is derived from an EMBL/GenBank/DDBJ whole genome shotgun (WGS) entry which is preliminary data.</text>
</comment>
<dbReference type="OrthoDB" id="6118490at2"/>
<dbReference type="EMBL" id="QLMD01000003">
    <property type="protein sequence ID" value="RAJ99036.1"/>
    <property type="molecule type" value="Genomic_DNA"/>
</dbReference>
<dbReference type="Pfam" id="PF03350">
    <property type="entry name" value="UPF0114"/>
    <property type="match status" value="1"/>
</dbReference>
<keyword evidence="5" id="KW-1185">Reference proteome</keyword>
<keyword evidence="1" id="KW-1133">Transmembrane helix</keyword>
<evidence type="ECO:0000256" key="1">
    <source>
        <dbReference type="SAM" id="Phobius"/>
    </source>
</evidence>
<organism evidence="2 4">
    <name type="scientific">Aliidiomarina maris</name>
    <dbReference type="NCBI Taxonomy" id="531312"/>
    <lineage>
        <taxon>Bacteria</taxon>
        <taxon>Pseudomonadati</taxon>
        <taxon>Pseudomonadota</taxon>
        <taxon>Gammaproteobacteria</taxon>
        <taxon>Alteromonadales</taxon>
        <taxon>Idiomarinaceae</taxon>
        <taxon>Aliidiomarina</taxon>
    </lineage>
</organism>
<feature type="transmembrane region" description="Helical" evidence="1">
    <location>
        <begin position="136"/>
        <end position="154"/>
    </location>
</feature>
<reference evidence="2 4" key="2">
    <citation type="submission" date="2018-06" db="EMBL/GenBank/DDBJ databases">
        <title>Genomic Encyclopedia of Type Strains, Phase III (KMG-III): the genomes of soil and plant-associated and newly described type strains.</title>
        <authorList>
            <person name="Whitman W."/>
        </authorList>
    </citation>
    <scope>NUCLEOTIDE SEQUENCE [LARGE SCALE GENOMIC DNA]</scope>
    <source>
        <strain evidence="2 4">CGMCC 1.15366</strain>
    </source>
</reference>
<evidence type="ECO:0000313" key="4">
    <source>
        <dbReference type="Proteomes" id="UP000249203"/>
    </source>
</evidence>
<dbReference type="PIRSF" id="PIRSF026509">
    <property type="entry name" value="UCP026509"/>
    <property type="match status" value="1"/>
</dbReference>
<dbReference type="PANTHER" id="PTHR31721">
    <property type="entry name" value="OS06G0710300 PROTEIN"/>
    <property type="match status" value="1"/>
</dbReference>
<reference evidence="3 5" key="1">
    <citation type="journal article" date="2018" name="Front. Microbiol.">
        <title>Genome-Based Analysis Reveals the Taxonomy and Diversity of the Family Idiomarinaceae.</title>
        <authorList>
            <person name="Liu Y."/>
            <person name="Lai Q."/>
            <person name="Shao Z."/>
        </authorList>
    </citation>
    <scope>NUCLEOTIDE SEQUENCE [LARGE SCALE GENOMIC DNA]</scope>
    <source>
        <strain evidence="3 5">CF12-14</strain>
    </source>
</reference>
<feature type="transmembrane region" description="Helical" evidence="1">
    <location>
        <begin position="106"/>
        <end position="124"/>
    </location>
</feature>
<dbReference type="Proteomes" id="UP000249203">
    <property type="component" value="Unassembled WGS sequence"/>
</dbReference>
<dbReference type="RefSeq" id="WP_111568662.1">
    <property type="nucleotide sequence ID" value="NZ_PIPK01000002.1"/>
</dbReference>
<gene>
    <name evidence="2" type="ORF">B0I24_10327</name>
    <name evidence="3" type="ORF">CWE07_04105</name>
</gene>
<dbReference type="InterPro" id="IPR005134">
    <property type="entry name" value="UPF0114"/>
</dbReference>
<sequence>MLERAFNSSRFLVFIIVAMSMLSALMLYLSTVVVVWNLVLDLFTRPIGSADEGKRLAVGLLKVLDILLIALTFQIIAISLFRLFIKRDNIPKSNFIKVLRINDFHDLKVTLLHVTIVILAILFLEHAVEVGASLDTLYFGLAIAVVIAAIVYATKQMHDK</sequence>
<feature type="transmembrane region" description="Helical" evidence="1">
    <location>
        <begin position="59"/>
        <end position="85"/>
    </location>
</feature>